<sequence length="565" mass="59472">MAKCWSWLLIFWSLAAAIAPVIPAGNLGLAFAPSTSPFSAKGTQTLVATTKEQRVTCLPQADSAAEKTGLEALYGLRQDDGPVLGQMWARQNLTQVIIGSRKLARILTGSRSSSAQASLLITTVTVFRTVTVELAGQTEVVLSSVEQTLTFIDPILVFETRVITAPLSIAPNEPTETAAFDRLALSAPHGHSARHKGVVLSSKKARIRRQTPKPITGVSTITIEITTTLTNTGSSVRTVVVLSPIFVSVTEYPTVTSTRLITTTPFIETRMSGTPTATSPTPPASPSPSLKDQDEPVVTTTVFITIFPIGTTLSPSATRGFPTSTSVLGIRGTSTGLVLSGTSATAGITTWFTTFEYIATAPSESKSGSTTTISSSVPTALSTSEPVSGPDLPPWAIAIIVIVAVGAVVLLFFLVYIYRGYRVFFGNRRHRQLPESYEMTPVVSDANTLNSSASFPVNSGGQGQVVSGETSSRSSGEGEQVRIIIRPVAIRPLATRGSSSSNTVSPPTRVWPRPSGYTGQAYSLSADGSGETTPRDATGWSLASEQGSATNREVSRGGGLYELAA</sequence>
<dbReference type="EMBL" id="PUHP01000500">
    <property type="protein sequence ID" value="TQN69584.1"/>
    <property type="molecule type" value="Genomic_DNA"/>
</dbReference>
<feature type="region of interest" description="Disordered" evidence="1">
    <location>
        <begin position="494"/>
        <end position="565"/>
    </location>
</feature>
<keyword evidence="2" id="KW-1133">Transmembrane helix</keyword>
<feature type="compositionally biased region" description="Polar residues" evidence="1">
    <location>
        <begin position="541"/>
        <end position="552"/>
    </location>
</feature>
<feature type="region of interest" description="Disordered" evidence="1">
    <location>
        <begin position="270"/>
        <end position="294"/>
    </location>
</feature>
<protein>
    <submittedName>
        <fullName evidence="4">Uncharacterized protein</fullName>
    </submittedName>
</protein>
<dbReference type="AlphaFoldDB" id="A0A5Q4BT91"/>
<feature type="transmembrane region" description="Helical" evidence="2">
    <location>
        <begin position="395"/>
        <end position="418"/>
    </location>
</feature>
<evidence type="ECO:0000313" key="5">
    <source>
        <dbReference type="Proteomes" id="UP000326340"/>
    </source>
</evidence>
<evidence type="ECO:0000256" key="2">
    <source>
        <dbReference type="SAM" id="Phobius"/>
    </source>
</evidence>
<keyword evidence="2" id="KW-0472">Membrane</keyword>
<keyword evidence="2" id="KW-0812">Transmembrane</keyword>
<evidence type="ECO:0000256" key="1">
    <source>
        <dbReference type="SAM" id="MobiDB-lite"/>
    </source>
</evidence>
<keyword evidence="5" id="KW-1185">Reference proteome</keyword>
<feature type="compositionally biased region" description="Gly residues" evidence="1">
    <location>
        <begin position="556"/>
        <end position="565"/>
    </location>
</feature>
<feature type="region of interest" description="Disordered" evidence="1">
    <location>
        <begin position="453"/>
        <end position="478"/>
    </location>
</feature>
<reference evidence="4 5" key="1">
    <citation type="journal article" date="2019" name="Sci. Rep.">
        <title>Colletotrichum shisoi sp. nov., an anthracnose pathogen of Perilla frutescens in Japan: molecular phylogenetic, morphological and genomic evidence.</title>
        <authorList>
            <person name="Gan P."/>
            <person name="Tsushima A."/>
            <person name="Hiroyama R."/>
            <person name="Narusaka M."/>
            <person name="Takano Y."/>
            <person name="Narusaka Y."/>
            <person name="Kawaradani M."/>
            <person name="Damm U."/>
            <person name="Shirasu K."/>
        </authorList>
    </citation>
    <scope>NUCLEOTIDE SEQUENCE [LARGE SCALE GENOMIC DNA]</scope>
    <source>
        <strain evidence="4 5">PG-2018a</strain>
    </source>
</reference>
<feature type="compositionally biased region" description="Polar residues" evidence="1">
    <location>
        <begin position="496"/>
        <end position="506"/>
    </location>
</feature>
<evidence type="ECO:0000256" key="3">
    <source>
        <dbReference type="SAM" id="SignalP"/>
    </source>
</evidence>
<feature type="chain" id="PRO_5024918432" evidence="3">
    <location>
        <begin position="18"/>
        <end position="565"/>
    </location>
</feature>
<proteinExistence type="predicted"/>
<comment type="caution">
    <text evidence="4">The sequence shown here is derived from an EMBL/GenBank/DDBJ whole genome shotgun (WGS) entry which is preliminary data.</text>
</comment>
<dbReference type="OrthoDB" id="4848916at2759"/>
<feature type="compositionally biased region" description="Low complexity" evidence="1">
    <location>
        <begin position="464"/>
        <end position="478"/>
    </location>
</feature>
<feature type="compositionally biased region" description="Low complexity" evidence="1">
    <location>
        <begin position="364"/>
        <end position="379"/>
    </location>
</feature>
<organism evidence="4 5">
    <name type="scientific">Colletotrichum shisoi</name>
    <dbReference type="NCBI Taxonomy" id="2078593"/>
    <lineage>
        <taxon>Eukaryota</taxon>
        <taxon>Fungi</taxon>
        <taxon>Dikarya</taxon>
        <taxon>Ascomycota</taxon>
        <taxon>Pezizomycotina</taxon>
        <taxon>Sordariomycetes</taxon>
        <taxon>Hypocreomycetidae</taxon>
        <taxon>Glomerellales</taxon>
        <taxon>Glomerellaceae</taxon>
        <taxon>Colletotrichum</taxon>
        <taxon>Colletotrichum destructivum species complex</taxon>
    </lineage>
</organism>
<accession>A0A5Q4BT91</accession>
<feature type="region of interest" description="Disordered" evidence="1">
    <location>
        <begin position="364"/>
        <end position="385"/>
    </location>
</feature>
<gene>
    <name evidence="4" type="ORF">CSHISOI_05910</name>
</gene>
<dbReference type="Proteomes" id="UP000326340">
    <property type="component" value="Unassembled WGS sequence"/>
</dbReference>
<feature type="signal peptide" evidence="3">
    <location>
        <begin position="1"/>
        <end position="17"/>
    </location>
</feature>
<evidence type="ECO:0000313" key="4">
    <source>
        <dbReference type="EMBL" id="TQN69584.1"/>
    </source>
</evidence>
<name>A0A5Q4BT91_9PEZI</name>
<keyword evidence="3" id="KW-0732">Signal</keyword>